<dbReference type="SUPFAM" id="SSF52402">
    <property type="entry name" value="Adenine nucleotide alpha hydrolases-like"/>
    <property type="match status" value="1"/>
</dbReference>
<evidence type="ECO:0000256" key="1">
    <source>
        <dbReference type="ARBA" id="ARBA00008791"/>
    </source>
</evidence>
<organism evidence="3 4">
    <name type="scientific">Pseudorhodobacter antarcticus</name>
    <dbReference type="NCBI Taxonomy" id="1077947"/>
    <lineage>
        <taxon>Bacteria</taxon>
        <taxon>Pseudomonadati</taxon>
        <taxon>Pseudomonadota</taxon>
        <taxon>Alphaproteobacteria</taxon>
        <taxon>Rhodobacterales</taxon>
        <taxon>Paracoccaceae</taxon>
        <taxon>Pseudorhodobacter</taxon>
    </lineage>
</organism>
<sequence>MAYKSIQTICTDPARTAQTFGAAASLAIAQDAHLDALAIGIDRSQISYSYVGASVAVMQLSQENATTDVKAVEAAIRTAAGAAGPALRWSSETAIAMIGGMTELVALRARFADLVILGKPYGTKHGEEEEAIVESAMFEGQAPVLILPDTTVDASSIGKRIVVAWNQSREGLTAIRHALPFLQKAEKVFITIIDPPQHGPERSDPGGALCTMLVRHGVKAEVSVLARTMPRISDVLARHARDQNADMIVMGAYGHSRFREAILGGATRHMLETAEVPIFMAH</sequence>
<protein>
    <submittedName>
        <fullName evidence="3">Nucleotide-binding universal stress protein, UspA family</fullName>
    </submittedName>
</protein>
<name>A0A1H8E3Z2_9RHOB</name>
<dbReference type="EMBL" id="FOCO01000008">
    <property type="protein sequence ID" value="SEN13508.1"/>
    <property type="molecule type" value="Genomic_DNA"/>
</dbReference>
<reference evidence="3 4" key="1">
    <citation type="submission" date="2016-10" db="EMBL/GenBank/DDBJ databases">
        <authorList>
            <person name="de Groot N.N."/>
        </authorList>
    </citation>
    <scope>NUCLEOTIDE SEQUENCE [LARGE SCALE GENOMIC DNA]</scope>
    <source>
        <strain evidence="3 4">CGMCC 1.10836</strain>
    </source>
</reference>
<feature type="domain" description="UspA" evidence="2">
    <location>
        <begin position="159"/>
        <end position="280"/>
    </location>
</feature>
<evidence type="ECO:0000313" key="3">
    <source>
        <dbReference type="EMBL" id="SEN13508.1"/>
    </source>
</evidence>
<keyword evidence="4" id="KW-1185">Reference proteome</keyword>
<dbReference type="Gene3D" id="3.40.50.12370">
    <property type="match status" value="1"/>
</dbReference>
<evidence type="ECO:0000259" key="2">
    <source>
        <dbReference type="Pfam" id="PF00582"/>
    </source>
</evidence>
<dbReference type="PANTHER" id="PTHR46268:SF15">
    <property type="entry name" value="UNIVERSAL STRESS PROTEIN HP_0031"/>
    <property type="match status" value="1"/>
</dbReference>
<proteinExistence type="inferred from homology"/>
<dbReference type="OrthoDB" id="9804721at2"/>
<dbReference type="CDD" id="cd00293">
    <property type="entry name" value="USP-like"/>
    <property type="match status" value="1"/>
</dbReference>
<dbReference type="Proteomes" id="UP000183002">
    <property type="component" value="Unassembled WGS sequence"/>
</dbReference>
<accession>A0A1H8E3Z2</accession>
<dbReference type="PRINTS" id="PR01438">
    <property type="entry name" value="UNVRSLSTRESS"/>
</dbReference>
<dbReference type="PANTHER" id="PTHR46268">
    <property type="entry name" value="STRESS RESPONSE PROTEIN NHAX"/>
    <property type="match status" value="1"/>
</dbReference>
<dbReference type="InterPro" id="IPR006015">
    <property type="entry name" value="Universal_stress_UspA"/>
</dbReference>
<dbReference type="Pfam" id="PF00582">
    <property type="entry name" value="Usp"/>
    <property type="match status" value="1"/>
</dbReference>
<dbReference type="InterPro" id="IPR006016">
    <property type="entry name" value="UspA"/>
</dbReference>
<dbReference type="STRING" id="1077947.SAMN05216227_100829"/>
<gene>
    <name evidence="3" type="ORF">SAMN05216227_100829</name>
</gene>
<comment type="similarity">
    <text evidence="1">Belongs to the universal stress protein A family.</text>
</comment>
<evidence type="ECO:0000313" key="4">
    <source>
        <dbReference type="Proteomes" id="UP000183002"/>
    </source>
</evidence>
<dbReference type="AlphaFoldDB" id="A0A1H8E3Z2"/>
<dbReference type="RefSeq" id="WP_050520047.1">
    <property type="nucleotide sequence ID" value="NZ_FOCO01000008.1"/>
</dbReference>